<evidence type="ECO:0000313" key="6">
    <source>
        <dbReference type="EMBL" id="SJZ50965.1"/>
    </source>
</evidence>
<reference evidence="6 7" key="1">
    <citation type="submission" date="2017-02" db="EMBL/GenBank/DDBJ databases">
        <authorList>
            <person name="Peterson S.W."/>
        </authorList>
    </citation>
    <scope>NUCLEOTIDE SEQUENCE [LARGE SCALE GENOMIC DNA]</scope>
    <source>
        <strain evidence="6 7">DSM 22335</strain>
    </source>
</reference>
<dbReference type="InterPro" id="IPR004839">
    <property type="entry name" value="Aminotransferase_I/II_large"/>
</dbReference>
<dbReference type="EMBL" id="FUWH01000002">
    <property type="protein sequence ID" value="SJZ50965.1"/>
    <property type="molecule type" value="Genomic_DNA"/>
</dbReference>
<dbReference type="RefSeq" id="WP_078830312.1">
    <property type="nucleotide sequence ID" value="NZ_FUWH01000002.1"/>
</dbReference>
<evidence type="ECO:0000256" key="1">
    <source>
        <dbReference type="ARBA" id="ARBA00001933"/>
    </source>
</evidence>
<dbReference type="Gene3D" id="3.90.1150.10">
    <property type="entry name" value="Aspartate Aminotransferase, domain 1"/>
    <property type="match status" value="1"/>
</dbReference>
<organism evidence="6 7">
    <name type="scientific">Sediminibacterium ginsengisoli</name>
    <dbReference type="NCBI Taxonomy" id="413434"/>
    <lineage>
        <taxon>Bacteria</taxon>
        <taxon>Pseudomonadati</taxon>
        <taxon>Bacteroidota</taxon>
        <taxon>Chitinophagia</taxon>
        <taxon>Chitinophagales</taxon>
        <taxon>Chitinophagaceae</taxon>
        <taxon>Sediminibacterium</taxon>
    </lineage>
</organism>
<dbReference type="PANTHER" id="PTHR13693">
    <property type="entry name" value="CLASS II AMINOTRANSFERASE/8-AMINO-7-OXONONANOATE SYNTHASE"/>
    <property type="match status" value="1"/>
</dbReference>
<dbReference type="OrthoDB" id="9807157at2"/>
<keyword evidence="3" id="KW-0808">Transferase</keyword>
<dbReference type="GO" id="GO:0016740">
    <property type="term" value="F:transferase activity"/>
    <property type="evidence" value="ECO:0007669"/>
    <property type="project" value="UniProtKB-KW"/>
</dbReference>
<sequence>MYQDDFLQLSLNERIANDALRALRLPEGKVDFCSNDYLGIATNRLIGTEATGFHPGSAGSRLLAGNTALAELAEKEIAAFHHADAALLFNSGYDANLGLLSSVPKKGDTVIYDQLSHASIRDGIRLSFAHSFSFIHNDTADLEKKLQHASGNLFVVTESVFSMDGDTCPLEEIIALCERYGAHLMVDEAHATGIIGEKGAGLVQLHGLEEKVFARVHTFGKACGCHGAVVLGSKRLRSYLVNFARSLIYSTALPEHALETIRESYRLFPSMASERKKLNELIGLFHDLPFNCEVLPSATPIQALVIPGNDAVRKAAAALQAGGLDIRPILYPTVPRNRERLRIILHAFNRAEDVKRIAELLHTV</sequence>
<dbReference type="SUPFAM" id="SSF53383">
    <property type="entry name" value="PLP-dependent transferases"/>
    <property type="match status" value="1"/>
</dbReference>
<protein>
    <submittedName>
        <fullName evidence="6">8-amino-7-oxononanoate synthase</fullName>
    </submittedName>
</protein>
<dbReference type="InterPro" id="IPR015422">
    <property type="entry name" value="PyrdxlP-dep_Trfase_small"/>
</dbReference>
<keyword evidence="7" id="KW-1185">Reference proteome</keyword>
<dbReference type="PANTHER" id="PTHR13693:SF77">
    <property type="entry name" value="8-AMINO-7-OXONONANOATE SYNTHASE"/>
    <property type="match status" value="1"/>
</dbReference>
<dbReference type="Gene3D" id="3.40.640.10">
    <property type="entry name" value="Type I PLP-dependent aspartate aminotransferase-like (Major domain)"/>
    <property type="match status" value="1"/>
</dbReference>
<name>A0A1T4L885_9BACT</name>
<dbReference type="Proteomes" id="UP000190888">
    <property type="component" value="Unassembled WGS sequence"/>
</dbReference>
<dbReference type="AlphaFoldDB" id="A0A1T4L885"/>
<keyword evidence="4" id="KW-0663">Pyridoxal phosphate</keyword>
<dbReference type="InterPro" id="IPR015424">
    <property type="entry name" value="PyrdxlP-dep_Trfase"/>
</dbReference>
<proteinExistence type="inferred from homology"/>
<dbReference type="InterPro" id="IPR015421">
    <property type="entry name" value="PyrdxlP-dep_Trfase_major"/>
</dbReference>
<evidence type="ECO:0000256" key="4">
    <source>
        <dbReference type="ARBA" id="ARBA00022898"/>
    </source>
</evidence>
<evidence type="ECO:0000313" key="7">
    <source>
        <dbReference type="Proteomes" id="UP000190888"/>
    </source>
</evidence>
<evidence type="ECO:0000256" key="2">
    <source>
        <dbReference type="ARBA" id="ARBA00010008"/>
    </source>
</evidence>
<gene>
    <name evidence="6" type="ORF">SAMN04488132_102361</name>
</gene>
<evidence type="ECO:0000259" key="5">
    <source>
        <dbReference type="Pfam" id="PF00155"/>
    </source>
</evidence>
<dbReference type="Pfam" id="PF00155">
    <property type="entry name" value="Aminotran_1_2"/>
    <property type="match status" value="1"/>
</dbReference>
<dbReference type="InterPro" id="IPR050087">
    <property type="entry name" value="AON_synthase_class-II"/>
</dbReference>
<comment type="cofactor">
    <cofactor evidence="1">
        <name>pyridoxal 5'-phosphate</name>
        <dbReference type="ChEBI" id="CHEBI:597326"/>
    </cofactor>
</comment>
<comment type="similarity">
    <text evidence="2">Belongs to the class-II pyridoxal-phosphate-dependent aminotransferase family. BioF subfamily.</text>
</comment>
<evidence type="ECO:0000256" key="3">
    <source>
        <dbReference type="ARBA" id="ARBA00022679"/>
    </source>
</evidence>
<dbReference type="STRING" id="413434.SAMN04488132_102361"/>
<dbReference type="GO" id="GO:0030170">
    <property type="term" value="F:pyridoxal phosphate binding"/>
    <property type="evidence" value="ECO:0007669"/>
    <property type="project" value="InterPro"/>
</dbReference>
<accession>A0A1T4L885</accession>
<feature type="domain" description="Aminotransferase class I/classII large" evidence="5">
    <location>
        <begin position="28"/>
        <end position="359"/>
    </location>
</feature>